<dbReference type="EMBL" id="CP024870">
    <property type="protein sequence ID" value="ATX70611.1"/>
    <property type="molecule type" value="Genomic_DNA"/>
</dbReference>
<gene>
    <name evidence="1" type="ORF">SCLAR_v1c02810</name>
</gene>
<dbReference type="Proteomes" id="UP000231179">
    <property type="component" value="Chromosome"/>
</dbReference>
<name>A0A2K8KK81_9MOLU</name>
<dbReference type="AlphaFoldDB" id="A0A2K8KK81"/>
<keyword evidence="2" id="KW-1185">Reference proteome</keyword>
<protein>
    <submittedName>
        <fullName evidence="1">Uncharacterized protein</fullName>
    </submittedName>
</protein>
<organism evidence="1 2">
    <name type="scientific">Spiroplasma clarkii</name>
    <dbReference type="NCBI Taxonomy" id="2139"/>
    <lineage>
        <taxon>Bacteria</taxon>
        <taxon>Bacillati</taxon>
        <taxon>Mycoplasmatota</taxon>
        <taxon>Mollicutes</taxon>
        <taxon>Entomoplasmatales</taxon>
        <taxon>Spiroplasmataceae</taxon>
        <taxon>Spiroplasma</taxon>
    </lineage>
</organism>
<reference evidence="1 2" key="1">
    <citation type="submission" date="2017-11" db="EMBL/GenBank/DDBJ databases">
        <title>Complete genome sequence of Spiroplasma clarkii CN-5 (DSM 19994).</title>
        <authorList>
            <person name="Tsai Y.-M."/>
            <person name="Chang A."/>
            <person name="Lo W.-S."/>
            <person name="Kuo C.-H."/>
        </authorList>
    </citation>
    <scope>NUCLEOTIDE SEQUENCE [LARGE SCALE GENOMIC DNA]</scope>
    <source>
        <strain evidence="1 2">CN-5</strain>
    </source>
</reference>
<sequence>MVQNYEKVYNNMELGNGENIWIEQTASLYLESFYYQQL</sequence>
<accession>A0A2K8KK81</accession>
<proteinExistence type="predicted"/>
<evidence type="ECO:0000313" key="2">
    <source>
        <dbReference type="Proteomes" id="UP000231179"/>
    </source>
</evidence>
<evidence type="ECO:0000313" key="1">
    <source>
        <dbReference type="EMBL" id="ATX70611.1"/>
    </source>
</evidence>